<comment type="caution">
    <text evidence="4">The sequence shown here is derived from an EMBL/GenBank/DDBJ whole genome shotgun (WGS) entry which is preliminary data.</text>
</comment>
<dbReference type="PROSITE" id="PS00455">
    <property type="entry name" value="AMP_BINDING"/>
    <property type="match status" value="1"/>
</dbReference>
<keyword evidence="5" id="KW-1185">Reference proteome</keyword>
<dbReference type="InterPro" id="IPR020845">
    <property type="entry name" value="AMP-binding_CS"/>
</dbReference>
<accession>A0ABV7KW90</accession>
<sequence length="556" mass="61161">MMIDRVEGNHWYHRTVQQLFRETCAHRGDKAALVYRDREISFAELQDRVDTLTWALMKLEVGPGDVVAMLPTATPDFTCLYFAVLQAGAWINPLNLLWGEIELAGILPRNDPKVIVTVGENQGRDYIDSLKNALPDLAFGADGVRSATVPALRHLVTVGATRGSEEGILDFAALMAMGEGYDRAEIAARVAASRCTDIQFICQTSGSTGLSKSALWNHRAPLSTVHFVSHALLVNDGDSFLNMAPYYHNSGVVGAMTLNLAYTGTTLHLMETFNPQAAFEIMERYRPTLSFGFDAHWQALRMAQAKTGGRFTLRKVMAAIAPNTYDMLKGELMGGEGLIASLYAQTENGPMVSLMEPDCVDESLRRDTQGRPIGGVQVMVKDIETGDPVRPGAQGEICYKSPFLFQGYYKQEEATRKNFDTDGYFHSGDFGTFEDGYIRFYGRLGGVVKSGGENVSTTYVNSLVLQIFGADFEDAQTIALPDPYWGAKLVTWVRLKEGRSLCAMADFKAAAKGRMANYEIPKAVLHWEGPWPVNQIGKLQMAELEAKAKALLAAAD</sequence>
<dbReference type="SUPFAM" id="SSF56801">
    <property type="entry name" value="Acetyl-CoA synthetase-like"/>
    <property type="match status" value="1"/>
</dbReference>
<dbReference type="RefSeq" id="WP_379898565.1">
    <property type="nucleotide sequence ID" value="NZ_JBHRTR010000014.1"/>
</dbReference>
<dbReference type="Gene3D" id="3.40.50.12780">
    <property type="entry name" value="N-terminal domain of ligase-like"/>
    <property type="match status" value="1"/>
</dbReference>
<evidence type="ECO:0000256" key="2">
    <source>
        <dbReference type="ARBA" id="ARBA00022598"/>
    </source>
</evidence>
<evidence type="ECO:0000259" key="3">
    <source>
        <dbReference type="Pfam" id="PF00501"/>
    </source>
</evidence>
<protein>
    <submittedName>
        <fullName evidence="4">Class I adenylate-forming enzyme family protein</fullName>
    </submittedName>
</protein>
<gene>
    <name evidence="4" type="ORF">ACFOGJ_04815</name>
</gene>
<dbReference type="Pfam" id="PF00501">
    <property type="entry name" value="AMP-binding"/>
    <property type="match status" value="1"/>
</dbReference>
<dbReference type="InterPro" id="IPR000873">
    <property type="entry name" value="AMP-dep_synth/lig_dom"/>
</dbReference>
<feature type="domain" description="AMP-dependent synthetase/ligase" evidence="3">
    <location>
        <begin position="20"/>
        <end position="409"/>
    </location>
</feature>
<keyword evidence="2" id="KW-0436">Ligase</keyword>
<reference evidence="5" key="1">
    <citation type="journal article" date="2019" name="Int. J. Syst. Evol. Microbiol.">
        <title>The Global Catalogue of Microorganisms (GCM) 10K type strain sequencing project: providing services to taxonomists for standard genome sequencing and annotation.</title>
        <authorList>
            <consortium name="The Broad Institute Genomics Platform"/>
            <consortium name="The Broad Institute Genome Sequencing Center for Infectious Disease"/>
            <person name="Wu L."/>
            <person name="Ma J."/>
        </authorList>
    </citation>
    <scope>NUCLEOTIDE SEQUENCE [LARGE SCALE GENOMIC DNA]</scope>
    <source>
        <strain evidence="5">KCTC 42964</strain>
    </source>
</reference>
<evidence type="ECO:0000313" key="5">
    <source>
        <dbReference type="Proteomes" id="UP001595528"/>
    </source>
</evidence>
<evidence type="ECO:0000256" key="1">
    <source>
        <dbReference type="ARBA" id="ARBA00006432"/>
    </source>
</evidence>
<dbReference type="PANTHER" id="PTHR43201:SF5">
    <property type="entry name" value="MEDIUM-CHAIN ACYL-COA LIGASE ACSF2, MITOCHONDRIAL"/>
    <property type="match status" value="1"/>
</dbReference>
<proteinExistence type="inferred from homology"/>
<dbReference type="InterPro" id="IPR045851">
    <property type="entry name" value="AMP-bd_C_sf"/>
</dbReference>
<dbReference type="Proteomes" id="UP001595528">
    <property type="component" value="Unassembled WGS sequence"/>
</dbReference>
<comment type="similarity">
    <text evidence="1">Belongs to the ATP-dependent AMP-binding enzyme family.</text>
</comment>
<dbReference type="EMBL" id="JBHRTR010000014">
    <property type="protein sequence ID" value="MFC3226539.1"/>
    <property type="molecule type" value="Genomic_DNA"/>
</dbReference>
<organism evidence="4 5">
    <name type="scientific">Marinibaculum pumilum</name>
    <dbReference type="NCBI Taxonomy" id="1766165"/>
    <lineage>
        <taxon>Bacteria</taxon>
        <taxon>Pseudomonadati</taxon>
        <taxon>Pseudomonadota</taxon>
        <taxon>Alphaproteobacteria</taxon>
        <taxon>Rhodospirillales</taxon>
        <taxon>Rhodospirillaceae</taxon>
        <taxon>Marinibaculum</taxon>
    </lineage>
</organism>
<dbReference type="PANTHER" id="PTHR43201">
    <property type="entry name" value="ACYL-COA SYNTHETASE"/>
    <property type="match status" value="1"/>
</dbReference>
<evidence type="ECO:0000313" key="4">
    <source>
        <dbReference type="EMBL" id="MFC3226539.1"/>
    </source>
</evidence>
<name>A0ABV7KW90_9PROT</name>
<dbReference type="Gene3D" id="3.30.300.30">
    <property type="match status" value="1"/>
</dbReference>
<dbReference type="InterPro" id="IPR042099">
    <property type="entry name" value="ANL_N_sf"/>
</dbReference>